<evidence type="ECO:0000313" key="4">
    <source>
        <dbReference type="EMBL" id="CUN80364.1"/>
    </source>
</evidence>
<proteinExistence type="predicted"/>
<evidence type="ECO:0000259" key="3">
    <source>
        <dbReference type="Pfam" id="PF20737"/>
    </source>
</evidence>
<dbReference type="PANTHER" id="PTHR43465">
    <property type="entry name" value="DUF1680 DOMAIN PROTEIN (AFU_ORTHOLOGUE AFUA_1G08910)"/>
    <property type="match status" value="1"/>
</dbReference>
<feature type="domain" description="Non-reducing end beta-L-arabinofuranosidase-like GH127 catalytic" evidence="1">
    <location>
        <begin position="14"/>
        <end position="418"/>
    </location>
</feature>
<dbReference type="Pfam" id="PF20737">
    <property type="entry name" value="Glyco_hydro127C"/>
    <property type="match status" value="1"/>
</dbReference>
<dbReference type="PANTHER" id="PTHR43465:SF2">
    <property type="entry name" value="DUF1680 DOMAIN PROTEIN (AFU_ORTHOLOGUE AFUA_1G08910)"/>
    <property type="match status" value="1"/>
</dbReference>
<dbReference type="STRING" id="39482.ERS852491_00548"/>
<evidence type="ECO:0000313" key="5">
    <source>
        <dbReference type="Proteomes" id="UP000095544"/>
    </source>
</evidence>
<dbReference type="InterPro" id="IPR049046">
    <property type="entry name" value="Beta-AFase-like_GH127_middle"/>
</dbReference>
<dbReference type="GO" id="GO:0005975">
    <property type="term" value="P:carbohydrate metabolic process"/>
    <property type="evidence" value="ECO:0007669"/>
    <property type="project" value="InterPro"/>
</dbReference>
<accession>A0A173ZVV0</accession>
<sequence length="639" mass="72509">MKNYIETEPQLKAIEVKDKFWSFYQELIRDVVLPYQEQILKDEIPGAEKSGAIRNLRIAAGQEAGEFYGQVFQDSDVSKWLEAVSYVSNMEGTGRLEESARQVIHLMELAQEDDGYLNTYFQLKEPEHKWQNLLECHELYCAGHLIEAAVADYEMSGRSTFLNLAMRLADLIDSRFGPGKVRGIPGHEEIELALLRLWRVTKEQRYFDLAGYFLEERGTDPNYFAQEKSRKAWMDPTERNYTQNHRPIREQDTAEGHAVRAMYLYTAMADLAAWTADEELKAACVRLWKNVTEKRMYITGGVGSGAKGETFTVDYDLPNDRAYAETCAAVGLVFWARKMLGLDLSGKYADVMERALYNGVLGGMGRDGRHFFYVNPLEVVPGISGEVPGYEHVRPVRPKWYACACCPPNIARLLASLGKYAWGESRGCVYSHLYLGGVFHSLQNGISWKTVTDYPWEGRIQYEVCDHEKREKSALAVRIPGWCSSYSLLVNGRECTKEYEVKDGYVSIIREWTKGDTVSLHLCMEVKRIYANLCVREDAGCTALMRGPLVYCLEEADNGTGQNALLLPAGSEIIERQKSDELLGDYIGLEAAGLRLKWDSKALYSDTPPRAGGTMIYAVPYFLWGNRTAGEMRVWIRET</sequence>
<name>A0A173ZVV0_9FIRM</name>
<dbReference type="Pfam" id="PF07944">
    <property type="entry name" value="Beta-AFase-like_GH127_cat"/>
    <property type="match status" value="1"/>
</dbReference>
<dbReference type="InterPro" id="IPR049174">
    <property type="entry name" value="Beta-AFase-like"/>
</dbReference>
<dbReference type="SUPFAM" id="SSF48208">
    <property type="entry name" value="Six-hairpin glycosidases"/>
    <property type="match status" value="1"/>
</dbReference>
<dbReference type="InterPro" id="IPR008928">
    <property type="entry name" value="6-hairpin_glycosidase_sf"/>
</dbReference>
<dbReference type="Pfam" id="PF20736">
    <property type="entry name" value="Glyco_hydro127M"/>
    <property type="match status" value="1"/>
</dbReference>
<dbReference type="RefSeq" id="WP_055150820.1">
    <property type="nucleotide sequence ID" value="NZ_CYZU01000003.1"/>
</dbReference>
<dbReference type="AlphaFoldDB" id="A0A173ZVV0"/>
<gene>
    <name evidence="4" type="ORF">ERS852491_00548</name>
</gene>
<dbReference type="OrthoDB" id="9757939at2"/>
<dbReference type="Proteomes" id="UP000095544">
    <property type="component" value="Unassembled WGS sequence"/>
</dbReference>
<dbReference type="InterPro" id="IPR049049">
    <property type="entry name" value="Beta-AFase-like_GH127_C"/>
</dbReference>
<evidence type="ECO:0000259" key="1">
    <source>
        <dbReference type="Pfam" id="PF07944"/>
    </source>
</evidence>
<organism evidence="4 5">
    <name type="scientific">Faecalicatena contorta</name>
    <dbReference type="NCBI Taxonomy" id="39482"/>
    <lineage>
        <taxon>Bacteria</taxon>
        <taxon>Bacillati</taxon>
        <taxon>Bacillota</taxon>
        <taxon>Clostridia</taxon>
        <taxon>Lachnospirales</taxon>
        <taxon>Lachnospiraceae</taxon>
        <taxon>Faecalicatena</taxon>
    </lineage>
</organism>
<reference evidence="4 5" key="1">
    <citation type="submission" date="2015-09" db="EMBL/GenBank/DDBJ databases">
        <authorList>
            <consortium name="Pathogen Informatics"/>
        </authorList>
    </citation>
    <scope>NUCLEOTIDE SEQUENCE [LARGE SCALE GENOMIC DNA]</scope>
    <source>
        <strain evidence="4 5">2789STDY5834876</strain>
    </source>
</reference>
<protein>
    <submittedName>
        <fullName evidence="4">Uncharacterized protein conserved in bacteria</fullName>
    </submittedName>
</protein>
<feature type="domain" description="Non-reducing end beta-L-arabinofuranosidase-like GH127 middle" evidence="2">
    <location>
        <begin position="429"/>
        <end position="524"/>
    </location>
</feature>
<dbReference type="EMBL" id="CYZU01000003">
    <property type="protein sequence ID" value="CUN80364.1"/>
    <property type="molecule type" value="Genomic_DNA"/>
</dbReference>
<feature type="domain" description="Non-reducing end beta-L-arabinofuranosidase-like GH127 C-terminal" evidence="3">
    <location>
        <begin position="526"/>
        <end position="637"/>
    </location>
</feature>
<dbReference type="InterPro" id="IPR012878">
    <property type="entry name" value="Beta-AFase-like_GH127_cat"/>
</dbReference>
<evidence type="ECO:0000259" key="2">
    <source>
        <dbReference type="Pfam" id="PF20736"/>
    </source>
</evidence>